<keyword evidence="3" id="KW-1185">Reference proteome</keyword>
<gene>
    <name evidence="2" type="ORF">ESA94_09745</name>
</gene>
<dbReference type="EMBL" id="SDHW01000002">
    <property type="protein sequence ID" value="RXK60736.1"/>
    <property type="molecule type" value="Genomic_DNA"/>
</dbReference>
<protein>
    <recommendedName>
        <fullName evidence="4">Lipoprotein</fullName>
    </recommendedName>
</protein>
<dbReference type="OrthoDB" id="1467782at2"/>
<evidence type="ECO:0000313" key="2">
    <source>
        <dbReference type="EMBL" id="RXK60736.1"/>
    </source>
</evidence>
<comment type="caution">
    <text evidence="2">The sequence shown here is derived from an EMBL/GenBank/DDBJ whole genome shotgun (WGS) entry which is preliminary data.</text>
</comment>
<name>A0A4Q1CJA2_9BACT</name>
<sequence length="157" mass="18522">MKKFNIRIILAAFCLYTSCNLFSKNWDKIYENQQKFFRDNESTFALAVKILDTSTVSDTSLLIFDKYLKMPDTLIGKLRDIGIKQIDVYKDSCETKDIRFVPDSLWDCDRFSVMQIQYNRCDERSEKGYHWTMKGSNHKHSFGQGNGWFIYSDSDPF</sequence>
<evidence type="ECO:0000256" key="1">
    <source>
        <dbReference type="SAM" id="SignalP"/>
    </source>
</evidence>
<evidence type="ECO:0000313" key="3">
    <source>
        <dbReference type="Proteomes" id="UP000290204"/>
    </source>
</evidence>
<accession>A0A4Q1CJA2</accession>
<dbReference type="RefSeq" id="WP_129130697.1">
    <property type="nucleotide sequence ID" value="NZ_SDHW01000002.1"/>
</dbReference>
<reference evidence="2 3" key="1">
    <citation type="submission" date="2019-01" db="EMBL/GenBank/DDBJ databases">
        <title>Lacibacter sp. strain TTM-7.</title>
        <authorList>
            <person name="Chen W.-M."/>
        </authorList>
    </citation>
    <scope>NUCLEOTIDE SEQUENCE [LARGE SCALE GENOMIC DNA]</scope>
    <source>
        <strain evidence="2 3">TTM-7</strain>
    </source>
</reference>
<feature type="chain" id="PRO_5020864078" description="Lipoprotein" evidence="1">
    <location>
        <begin position="24"/>
        <end position="157"/>
    </location>
</feature>
<evidence type="ECO:0008006" key="4">
    <source>
        <dbReference type="Google" id="ProtNLM"/>
    </source>
</evidence>
<proteinExistence type="predicted"/>
<organism evidence="2 3">
    <name type="scientific">Lacibacter luteus</name>
    <dbReference type="NCBI Taxonomy" id="2508719"/>
    <lineage>
        <taxon>Bacteria</taxon>
        <taxon>Pseudomonadati</taxon>
        <taxon>Bacteroidota</taxon>
        <taxon>Chitinophagia</taxon>
        <taxon>Chitinophagales</taxon>
        <taxon>Chitinophagaceae</taxon>
        <taxon>Lacibacter</taxon>
    </lineage>
</organism>
<dbReference type="Proteomes" id="UP000290204">
    <property type="component" value="Unassembled WGS sequence"/>
</dbReference>
<dbReference type="AlphaFoldDB" id="A0A4Q1CJA2"/>
<keyword evidence="1" id="KW-0732">Signal</keyword>
<feature type="signal peptide" evidence="1">
    <location>
        <begin position="1"/>
        <end position="23"/>
    </location>
</feature>